<comment type="caution">
    <text evidence="2">The sequence shown here is derived from an EMBL/GenBank/DDBJ whole genome shotgun (WGS) entry which is preliminary data.</text>
</comment>
<proteinExistence type="predicted"/>
<keyword evidence="3" id="KW-1185">Reference proteome</keyword>
<feature type="compositionally biased region" description="Basic and acidic residues" evidence="1">
    <location>
        <begin position="87"/>
        <end position="102"/>
    </location>
</feature>
<protein>
    <submittedName>
        <fullName evidence="2">Uncharacterized protein</fullName>
    </submittedName>
</protein>
<dbReference type="Proteomes" id="UP000828390">
    <property type="component" value="Unassembled WGS sequence"/>
</dbReference>
<dbReference type="EMBL" id="JAIWYP010000001">
    <property type="protein sequence ID" value="KAH3894569.1"/>
    <property type="molecule type" value="Genomic_DNA"/>
</dbReference>
<gene>
    <name evidence="2" type="ORF">DPMN_018727</name>
</gene>
<dbReference type="AlphaFoldDB" id="A0A9D4S6M7"/>
<feature type="region of interest" description="Disordered" evidence="1">
    <location>
        <begin position="80"/>
        <end position="141"/>
    </location>
</feature>
<feature type="compositionally biased region" description="Basic and acidic residues" evidence="1">
    <location>
        <begin position="114"/>
        <end position="125"/>
    </location>
</feature>
<evidence type="ECO:0000313" key="3">
    <source>
        <dbReference type="Proteomes" id="UP000828390"/>
    </source>
</evidence>
<reference evidence="2" key="1">
    <citation type="journal article" date="2019" name="bioRxiv">
        <title>The Genome of the Zebra Mussel, Dreissena polymorpha: A Resource for Invasive Species Research.</title>
        <authorList>
            <person name="McCartney M.A."/>
            <person name="Auch B."/>
            <person name="Kono T."/>
            <person name="Mallez S."/>
            <person name="Zhang Y."/>
            <person name="Obille A."/>
            <person name="Becker A."/>
            <person name="Abrahante J.E."/>
            <person name="Garbe J."/>
            <person name="Badalamenti J.P."/>
            <person name="Herman A."/>
            <person name="Mangelson H."/>
            <person name="Liachko I."/>
            <person name="Sullivan S."/>
            <person name="Sone E.D."/>
            <person name="Koren S."/>
            <person name="Silverstein K.A.T."/>
            <person name="Beckman K.B."/>
            <person name="Gohl D.M."/>
        </authorList>
    </citation>
    <scope>NUCLEOTIDE SEQUENCE</scope>
    <source>
        <strain evidence="2">Duluth1</strain>
        <tissue evidence="2">Whole animal</tissue>
    </source>
</reference>
<reference evidence="2" key="2">
    <citation type="submission" date="2020-11" db="EMBL/GenBank/DDBJ databases">
        <authorList>
            <person name="McCartney M.A."/>
            <person name="Auch B."/>
            <person name="Kono T."/>
            <person name="Mallez S."/>
            <person name="Becker A."/>
            <person name="Gohl D.M."/>
            <person name="Silverstein K.A.T."/>
            <person name="Koren S."/>
            <person name="Bechman K.B."/>
            <person name="Herman A."/>
            <person name="Abrahante J.E."/>
            <person name="Garbe J."/>
        </authorList>
    </citation>
    <scope>NUCLEOTIDE SEQUENCE</scope>
    <source>
        <strain evidence="2">Duluth1</strain>
        <tissue evidence="2">Whole animal</tissue>
    </source>
</reference>
<name>A0A9D4S6M7_DREPO</name>
<accession>A0A9D4S6M7</accession>
<evidence type="ECO:0000313" key="2">
    <source>
        <dbReference type="EMBL" id="KAH3894569.1"/>
    </source>
</evidence>
<evidence type="ECO:0000256" key="1">
    <source>
        <dbReference type="SAM" id="MobiDB-lite"/>
    </source>
</evidence>
<feature type="region of interest" description="Disordered" evidence="1">
    <location>
        <begin position="338"/>
        <end position="359"/>
    </location>
</feature>
<organism evidence="2 3">
    <name type="scientific">Dreissena polymorpha</name>
    <name type="common">Zebra mussel</name>
    <name type="synonym">Mytilus polymorpha</name>
    <dbReference type="NCBI Taxonomy" id="45954"/>
    <lineage>
        <taxon>Eukaryota</taxon>
        <taxon>Metazoa</taxon>
        <taxon>Spiralia</taxon>
        <taxon>Lophotrochozoa</taxon>
        <taxon>Mollusca</taxon>
        <taxon>Bivalvia</taxon>
        <taxon>Autobranchia</taxon>
        <taxon>Heteroconchia</taxon>
        <taxon>Euheterodonta</taxon>
        <taxon>Imparidentia</taxon>
        <taxon>Neoheterodontei</taxon>
        <taxon>Myida</taxon>
        <taxon>Dreissenoidea</taxon>
        <taxon>Dreissenidae</taxon>
        <taxon>Dreissena</taxon>
    </lineage>
</organism>
<sequence length="382" mass="41155">MYAILYWEDSTFSVVALSGILSPRKEVNEYAIGDVVQAKFQGKVYSAKIYEIGENRASLNKSLSVGFKIDLTRIAPSACIQPMHPRLTPEDAAKEDKTDGPTKRKRHRSVPSKAQEDVANKDEPTKKRHRSDMNVGQSSDPLVEQARQMLLMRRQTTLPVAPPPATLPIAPPPATLPVAPPPATLPVAPPPATLPVAPPPATLPVALPPATLEVAPPPATLPNAPPRAILAPEALMLPAVTLVPETPPVVPAILAPSHANPAQVTWAPQETTYMGLEYGPPPPTARPISFLEMMEEPFINDEITQQSFGGPVSCHSCCQLMEQLQTRVAQLENEIQRRANSPPSKSPMCATPSRRPVVASTPAREPLGNITVGNNSMLQVRI</sequence>